<dbReference type="AlphaFoldDB" id="A0A0A9G0C4"/>
<proteinExistence type="predicted"/>
<reference evidence="1" key="1">
    <citation type="submission" date="2014-09" db="EMBL/GenBank/DDBJ databases">
        <authorList>
            <person name="Magalhaes I.L.F."/>
            <person name="Oliveira U."/>
            <person name="Santos F.R."/>
            <person name="Vidigal T.H.D.A."/>
            <person name="Brescovit A.D."/>
            <person name="Santos A.J."/>
        </authorList>
    </citation>
    <scope>NUCLEOTIDE SEQUENCE</scope>
    <source>
        <tissue evidence="1">Shoot tissue taken approximately 20 cm above the soil surface</tissue>
    </source>
</reference>
<sequence length="26" mass="2841">MLGSKLRSAVKPVTIFLVNTIPSNVR</sequence>
<organism evidence="1">
    <name type="scientific">Arundo donax</name>
    <name type="common">Giant reed</name>
    <name type="synonym">Donax arundinaceus</name>
    <dbReference type="NCBI Taxonomy" id="35708"/>
    <lineage>
        <taxon>Eukaryota</taxon>
        <taxon>Viridiplantae</taxon>
        <taxon>Streptophyta</taxon>
        <taxon>Embryophyta</taxon>
        <taxon>Tracheophyta</taxon>
        <taxon>Spermatophyta</taxon>
        <taxon>Magnoliopsida</taxon>
        <taxon>Liliopsida</taxon>
        <taxon>Poales</taxon>
        <taxon>Poaceae</taxon>
        <taxon>PACMAD clade</taxon>
        <taxon>Arundinoideae</taxon>
        <taxon>Arundineae</taxon>
        <taxon>Arundo</taxon>
    </lineage>
</organism>
<dbReference type="EMBL" id="GBRH01181900">
    <property type="protein sequence ID" value="JAE15996.1"/>
    <property type="molecule type" value="Transcribed_RNA"/>
</dbReference>
<evidence type="ECO:0000313" key="1">
    <source>
        <dbReference type="EMBL" id="JAE15996.1"/>
    </source>
</evidence>
<accession>A0A0A9G0C4</accession>
<reference evidence="1" key="2">
    <citation type="journal article" date="2015" name="Data Brief">
        <title>Shoot transcriptome of the giant reed, Arundo donax.</title>
        <authorList>
            <person name="Barrero R.A."/>
            <person name="Guerrero F.D."/>
            <person name="Moolhuijzen P."/>
            <person name="Goolsby J.A."/>
            <person name="Tidwell J."/>
            <person name="Bellgard S.E."/>
            <person name="Bellgard M.I."/>
        </authorList>
    </citation>
    <scope>NUCLEOTIDE SEQUENCE</scope>
    <source>
        <tissue evidence="1">Shoot tissue taken approximately 20 cm above the soil surface</tissue>
    </source>
</reference>
<name>A0A0A9G0C4_ARUDO</name>
<protein>
    <submittedName>
        <fullName evidence="1">Uncharacterized protein</fullName>
    </submittedName>
</protein>